<comment type="caution">
    <text evidence="1">The sequence shown here is derived from an EMBL/GenBank/DDBJ whole genome shotgun (WGS) entry which is preliminary data.</text>
</comment>
<name>A0A421B7V5_9PSEU</name>
<protein>
    <submittedName>
        <fullName evidence="1">Uncharacterized protein</fullName>
    </submittedName>
</protein>
<reference evidence="1 2" key="1">
    <citation type="submission" date="2018-10" db="EMBL/GenBank/DDBJ databases">
        <title>Genomic Encyclopedia of Archaeal and Bacterial Type Strains, Phase II (KMG-II): from individual species to whole genera.</title>
        <authorList>
            <person name="Goeker M."/>
        </authorList>
    </citation>
    <scope>NUCLEOTIDE SEQUENCE [LARGE SCALE GENOMIC DNA]</scope>
    <source>
        <strain evidence="1 2">DSM 45657</strain>
    </source>
</reference>
<dbReference type="RefSeq" id="WP_121389204.1">
    <property type="nucleotide sequence ID" value="NZ_RCDD01000001.1"/>
</dbReference>
<accession>A0A421B7V5</accession>
<dbReference type="AlphaFoldDB" id="A0A421B7V5"/>
<dbReference type="EMBL" id="RCDD01000001">
    <property type="protein sequence ID" value="RLK60300.1"/>
    <property type="molecule type" value="Genomic_DNA"/>
</dbReference>
<dbReference type="Proteomes" id="UP000282454">
    <property type="component" value="Unassembled WGS sequence"/>
</dbReference>
<organism evidence="1 2">
    <name type="scientific">Actinokineospora cianjurensis</name>
    <dbReference type="NCBI Taxonomy" id="585224"/>
    <lineage>
        <taxon>Bacteria</taxon>
        <taxon>Bacillati</taxon>
        <taxon>Actinomycetota</taxon>
        <taxon>Actinomycetes</taxon>
        <taxon>Pseudonocardiales</taxon>
        <taxon>Pseudonocardiaceae</taxon>
        <taxon>Actinokineospora</taxon>
    </lineage>
</organism>
<gene>
    <name evidence="1" type="ORF">CLV68_0802</name>
</gene>
<dbReference type="OrthoDB" id="3622156at2"/>
<evidence type="ECO:0000313" key="1">
    <source>
        <dbReference type="EMBL" id="RLK60300.1"/>
    </source>
</evidence>
<sequence length="142" mass="15464">MTYQRPRTGIIAVLDGREYPAGVEGGEVTLTSPTDPVDPRFTQTAGGWEFVVTLDVLDRLDEVTTRAEHLGHDCLVVGISPEGSAGLYYLGPDKTQAAADGFVQIDPGTWAKNTQVGDLTNFREHHADLLFPTWLDQAPSRP</sequence>
<proteinExistence type="predicted"/>
<keyword evidence="2" id="KW-1185">Reference proteome</keyword>
<evidence type="ECO:0000313" key="2">
    <source>
        <dbReference type="Proteomes" id="UP000282454"/>
    </source>
</evidence>